<dbReference type="RefSeq" id="WP_381235982.1">
    <property type="nucleotide sequence ID" value="NZ_JBHSKH010000026.1"/>
</dbReference>
<sequence length="88" mass="8867">MSTGRPVARPSRSPAPADRSPQQVGRLAVAARGSAGAGRRVRTDAGEPLVALLIDAAIAHTKADLGLLDSAERHLSPLAAAQGVGPGR</sequence>
<organism evidence="2 3">
    <name type="scientific">Streptomyces kaempferi</name>
    <dbReference type="NCBI Taxonomy" id="333725"/>
    <lineage>
        <taxon>Bacteria</taxon>
        <taxon>Bacillati</taxon>
        <taxon>Actinomycetota</taxon>
        <taxon>Actinomycetes</taxon>
        <taxon>Kitasatosporales</taxon>
        <taxon>Streptomycetaceae</taxon>
        <taxon>Streptomyces</taxon>
    </lineage>
</organism>
<accession>A0ABW3X7J0</accession>
<name>A0ABW3X7J0_9ACTN</name>
<gene>
    <name evidence="2" type="ORF">ACFQ5X_07030</name>
</gene>
<proteinExistence type="predicted"/>
<reference evidence="3" key="1">
    <citation type="journal article" date="2019" name="Int. J. Syst. Evol. Microbiol.">
        <title>The Global Catalogue of Microorganisms (GCM) 10K type strain sequencing project: providing services to taxonomists for standard genome sequencing and annotation.</title>
        <authorList>
            <consortium name="The Broad Institute Genomics Platform"/>
            <consortium name="The Broad Institute Genome Sequencing Center for Infectious Disease"/>
            <person name="Wu L."/>
            <person name="Ma J."/>
        </authorList>
    </citation>
    <scope>NUCLEOTIDE SEQUENCE [LARGE SCALE GENOMIC DNA]</scope>
    <source>
        <strain evidence="3">CGMCC 4.7020</strain>
    </source>
</reference>
<evidence type="ECO:0000313" key="2">
    <source>
        <dbReference type="EMBL" id="MFD1305597.1"/>
    </source>
</evidence>
<dbReference type="EMBL" id="JBHTMM010000006">
    <property type="protein sequence ID" value="MFD1305597.1"/>
    <property type="molecule type" value="Genomic_DNA"/>
</dbReference>
<protein>
    <submittedName>
        <fullName evidence="2">Uncharacterized protein</fullName>
    </submittedName>
</protein>
<feature type="region of interest" description="Disordered" evidence="1">
    <location>
        <begin position="1"/>
        <end position="40"/>
    </location>
</feature>
<evidence type="ECO:0000313" key="3">
    <source>
        <dbReference type="Proteomes" id="UP001597058"/>
    </source>
</evidence>
<keyword evidence="3" id="KW-1185">Reference proteome</keyword>
<feature type="compositionally biased region" description="Low complexity" evidence="1">
    <location>
        <begin position="1"/>
        <end position="38"/>
    </location>
</feature>
<comment type="caution">
    <text evidence="2">The sequence shown here is derived from an EMBL/GenBank/DDBJ whole genome shotgun (WGS) entry which is preliminary data.</text>
</comment>
<dbReference type="Proteomes" id="UP001597058">
    <property type="component" value="Unassembled WGS sequence"/>
</dbReference>
<evidence type="ECO:0000256" key="1">
    <source>
        <dbReference type="SAM" id="MobiDB-lite"/>
    </source>
</evidence>